<feature type="compositionally biased region" description="Polar residues" evidence="1">
    <location>
        <begin position="419"/>
        <end position="431"/>
    </location>
</feature>
<feature type="compositionally biased region" description="Polar residues" evidence="1">
    <location>
        <begin position="206"/>
        <end position="222"/>
    </location>
</feature>
<gene>
    <name evidence="3" type="ORF">BU23DRAFT_562004</name>
</gene>
<evidence type="ECO:0000313" key="4">
    <source>
        <dbReference type="Proteomes" id="UP000800036"/>
    </source>
</evidence>
<evidence type="ECO:0000256" key="2">
    <source>
        <dbReference type="SAM" id="Phobius"/>
    </source>
</evidence>
<name>A0A6A5UK56_9PLEO</name>
<keyword evidence="4" id="KW-1185">Reference proteome</keyword>
<keyword evidence="2" id="KW-0812">Transmembrane</keyword>
<feature type="compositionally biased region" description="Gly residues" evidence="1">
    <location>
        <begin position="112"/>
        <end position="123"/>
    </location>
</feature>
<dbReference type="EMBL" id="ML976791">
    <property type="protein sequence ID" value="KAF1964369.1"/>
    <property type="molecule type" value="Genomic_DNA"/>
</dbReference>
<accession>A0A6A5UK56</accession>
<dbReference type="Proteomes" id="UP000800036">
    <property type="component" value="Unassembled WGS sequence"/>
</dbReference>
<reference evidence="3" key="1">
    <citation type="journal article" date="2020" name="Stud. Mycol.">
        <title>101 Dothideomycetes genomes: a test case for predicting lifestyles and emergence of pathogens.</title>
        <authorList>
            <person name="Haridas S."/>
            <person name="Albert R."/>
            <person name="Binder M."/>
            <person name="Bloem J."/>
            <person name="Labutti K."/>
            <person name="Salamov A."/>
            <person name="Andreopoulos B."/>
            <person name="Baker S."/>
            <person name="Barry K."/>
            <person name="Bills G."/>
            <person name="Bluhm B."/>
            <person name="Cannon C."/>
            <person name="Castanera R."/>
            <person name="Culley D."/>
            <person name="Daum C."/>
            <person name="Ezra D."/>
            <person name="Gonzalez J."/>
            <person name="Henrissat B."/>
            <person name="Kuo A."/>
            <person name="Liang C."/>
            <person name="Lipzen A."/>
            <person name="Lutzoni F."/>
            <person name="Magnuson J."/>
            <person name="Mondo S."/>
            <person name="Nolan M."/>
            <person name="Ohm R."/>
            <person name="Pangilinan J."/>
            <person name="Park H.-J."/>
            <person name="Ramirez L."/>
            <person name="Alfaro M."/>
            <person name="Sun H."/>
            <person name="Tritt A."/>
            <person name="Yoshinaga Y."/>
            <person name="Zwiers L.-H."/>
            <person name="Turgeon B."/>
            <person name="Goodwin S."/>
            <person name="Spatafora J."/>
            <person name="Crous P."/>
            <person name="Grigoriev I."/>
        </authorList>
    </citation>
    <scope>NUCLEOTIDE SEQUENCE</scope>
    <source>
        <strain evidence="3">CBS 107.79</strain>
    </source>
</reference>
<feature type="compositionally biased region" description="Low complexity" evidence="1">
    <location>
        <begin position="333"/>
        <end position="353"/>
    </location>
</feature>
<proteinExistence type="predicted"/>
<feature type="transmembrane region" description="Helical" evidence="2">
    <location>
        <begin position="49"/>
        <end position="71"/>
    </location>
</feature>
<evidence type="ECO:0000313" key="3">
    <source>
        <dbReference type="EMBL" id="KAF1964369.1"/>
    </source>
</evidence>
<keyword evidence="2" id="KW-0472">Membrane</keyword>
<keyword evidence="2" id="KW-1133">Transmembrane helix</keyword>
<dbReference type="OrthoDB" id="5393404at2759"/>
<feature type="compositionally biased region" description="Basic and acidic residues" evidence="1">
    <location>
        <begin position="512"/>
        <end position="522"/>
    </location>
</feature>
<dbReference type="AlphaFoldDB" id="A0A6A5UK56"/>
<feature type="compositionally biased region" description="Basic and acidic residues" evidence="1">
    <location>
        <begin position="171"/>
        <end position="190"/>
    </location>
</feature>
<organism evidence="3 4">
    <name type="scientific">Bimuria novae-zelandiae CBS 107.79</name>
    <dbReference type="NCBI Taxonomy" id="1447943"/>
    <lineage>
        <taxon>Eukaryota</taxon>
        <taxon>Fungi</taxon>
        <taxon>Dikarya</taxon>
        <taxon>Ascomycota</taxon>
        <taxon>Pezizomycotina</taxon>
        <taxon>Dothideomycetes</taxon>
        <taxon>Pleosporomycetidae</taxon>
        <taxon>Pleosporales</taxon>
        <taxon>Massarineae</taxon>
        <taxon>Didymosphaeriaceae</taxon>
        <taxon>Bimuria</taxon>
    </lineage>
</organism>
<feature type="compositionally biased region" description="Basic and acidic residues" evidence="1">
    <location>
        <begin position="231"/>
        <end position="253"/>
    </location>
</feature>
<evidence type="ECO:0000256" key="1">
    <source>
        <dbReference type="SAM" id="MobiDB-lite"/>
    </source>
</evidence>
<feature type="region of interest" description="Disordered" evidence="1">
    <location>
        <begin position="99"/>
        <end position="522"/>
    </location>
</feature>
<protein>
    <submittedName>
        <fullName evidence="3">Uncharacterized protein</fullName>
    </submittedName>
</protein>
<sequence length="522" mass="56964">MAPSPLTIASNLAGFSPMAVHDIHVAKRDATRKVDPSAGAKDPHAYNNLGFQVLFAIIGVGMLITALWFFFWAKNGGFKWQENDWEDYKSTVLRRKGPDGKTLSNATKSTKLGGGSVVHGGSYGAPTSVGYTDETGTTVSEMREVEEGKGRRHFGIRGGDAEKQKKKKRHEHDNDYKDNDLRAYRDERPARVGGLNRQADGMYTDYSATGTEPSELGSNVSSRPLVKHKEKQSDKEKEKDKKKEAKAKEQRARERMRKAKLAEKEAAKVAAAEAKAQKEAEKAAAKKDKVEQKKAKKAKSEAAPSEYGGPAMTEYTSLESEYTHEAPKTTYTAPSEAPAPAKSSSRRAPPSAAYSFTTGDDRTEYTGAYTDASKSDASKSRTAPTEAQESSYYSDYRPNAERSRASRSHSRPRKETRSRPSSQAPRSNSQSPRKHHRSSRAGPPADSDIFTAANGDTRGTIAYPCHIPGLSVAGSVSPYDSVSQAGAPRPPKTERGSRDVMAGYRRGGVRTVRRDSLSDSDT</sequence>
<feature type="compositionally biased region" description="Polar residues" evidence="1">
    <location>
        <begin position="380"/>
        <end position="393"/>
    </location>
</feature>
<feature type="compositionally biased region" description="Basic and acidic residues" evidence="1">
    <location>
        <begin position="275"/>
        <end position="293"/>
    </location>
</feature>